<protein>
    <submittedName>
        <fullName evidence="2">Uncharacterized protein</fullName>
    </submittedName>
</protein>
<comment type="caution">
    <text evidence="2">The sequence shown here is derived from an EMBL/GenBank/DDBJ whole genome shotgun (WGS) entry which is preliminary data.</text>
</comment>
<feature type="region of interest" description="Disordered" evidence="1">
    <location>
        <begin position="143"/>
        <end position="164"/>
    </location>
</feature>
<name>A0AAN9EEL9_CROPI</name>
<keyword evidence="3" id="KW-1185">Reference proteome</keyword>
<organism evidence="2 3">
    <name type="scientific">Crotalaria pallida</name>
    <name type="common">Smooth rattlebox</name>
    <name type="synonym">Crotalaria striata</name>
    <dbReference type="NCBI Taxonomy" id="3830"/>
    <lineage>
        <taxon>Eukaryota</taxon>
        <taxon>Viridiplantae</taxon>
        <taxon>Streptophyta</taxon>
        <taxon>Embryophyta</taxon>
        <taxon>Tracheophyta</taxon>
        <taxon>Spermatophyta</taxon>
        <taxon>Magnoliopsida</taxon>
        <taxon>eudicotyledons</taxon>
        <taxon>Gunneridae</taxon>
        <taxon>Pentapetalae</taxon>
        <taxon>rosids</taxon>
        <taxon>fabids</taxon>
        <taxon>Fabales</taxon>
        <taxon>Fabaceae</taxon>
        <taxon>Papilionoideae</taxon>
        <taxon>50 kb inversion clade</taxon>
        <taxon>genistoids sensu lato</taxon>
        <taxon>core genistoids</taxon>
        <taxon>Crotalarieae</taxon>
        <taxon>Crotalaria</taxon>
    </lineage>
</organism>
<dbReference type="Proteomes" id="UP001372338">
    <property type="component" value="Unassembled WGS sequence"/>
</dbReference>
<sequence>MNRTFSVSKDNRLRPQSSTKFESKLEEFTLILPPKASTAATDLSINRPHISEPQSRSIAALQSKATASPFTLSVPPSPSLLDPASASSTSCNLLLTILHIRPFIAAPTSSMIHSLIHLLEREDREEKVGWWRRQRVVAMVEGGEGRVNRGQKQSNKKEKKTSRSKVRVCIMTKLLSEKGWGKPIAAAREHCYRAKVSI</sequence>
<reference evidence="2 3" key="1">
    <citation type="submission" date="2024-01" db="EMBL/GenBank/DDBJ databases">
        <title>The genomes of 5 underutilized Papilionoideae crops provide insights into root nodulation and disease resistanc.</title>
        <authorList>
            <person name="Yuan L."/>
        </authorList>
    </citation>
    <scope>NUCLEOTIDE SEQUENCE [LARGE SCALE GENOMIC DNA]</scope>
    <source>
        <strain evidence="2">ZHUSHIDOU_FW_LH</strain>
        <tissue evidence="2">Leaf</tissue>
    </source>
</reference>
<evidence type="ECO:0000313" key="3">
    <source>
        <dbReference type="Proteomes" id="UP001372338"/>
    </source>
</evidence>
<dbReference type="AlphaFoldDB" id="A0AAN9EEL9"/>
<evidence type="ECO:0000256" key="1">
    <source>
        <dbReference type="SAM" id="MobiDB-lite"/>
    </source>
</evidence>
<proteinExistence type="predicted"/>
<dbReference type="EMBL" id="JAYWIO010000006">
    <property type="protein sequence ID" value="KAK7256034.1"/>
    <property type="molecule type" value="Genomic_DNA"/>
</dbReference>
<gene>
    <name evidence="2" type="ORF">RIF29_29466</name>
</gene>
<evidence type="ECO:0000313" key="2">
    <source>
        <dbReference type="EMBL" id="KAK7256034.1"/>
    </source>
</evidence>
<accession>A0AAN9EEL9</accession>